<keyword evidence="1" id="KW-0175">Coiled coil</keyword>
<evidence type="ECO:0008006" key="4">
    <source>
        <dbReference type="Google" id="ProtNLM"/>
    </source>
</evidence>
<evidence type="ECO:0000313" key="3">
    <source>
        <dbReference type="Proteomes" id="UP000006764"/>
    </source>
</evidence>
<keyword evidence="3" id="KW-1185">Reference proteome</keyword>
<reference evidence="2 3" key="1">
    <citation type="journal article" date="2012" name="J. Bacteriol.">
        <title>Genome sequence of an alkane-degrading bacterium, Alcanivorax pacificus type strain W11-5, isolated from deep sea sediment.</title>
        <authorList>
            <person name="Lai Q."/>
            <person name="Shao Z."/>
        </authorList>
    </citation>
    <scope>NUCLEOTIDE SEQUENCE [LARGE SCALE GENOMIC DNA]</scope>
    <source>
        <strain evidence="2 3">W11-5</strain>
    </source>
</reference>
<evidence type="ECO:0000313" key="2">
    <source>
        <dbReference type="EMBL" id="AJD48700.1"/>
    </source>
</evidence>
<dbReference type="EMBL" id="CP004387">
    <property type="protein sequence ID" value="AJD48700.1"/>
    <property type="molecule type" value="Genomic_DNA"/>
</dbReference>
<dbReference type="KEGG" id="apac:S7S_11440"/>
<accession>A0A0B4XPN0</accession>
<protein>
    <recommendedName>
        <fullName evidence="4">Lipoprotein</fullName>
    </recommendedName>
</protein>
<feature type="coiled-coil region" evidence="1">
    <location>
        <begin position="88"/>
        <end position="119"/>
    </location>
</feature>
<dbReference type="HOGENOM" id="CLU_782202_0_0_6"/>
<dbReference type="RefSeq" id="WP_008737034.1">
    <property type="nucleotide sequence ID" value="NZ_CP004387.1"/>
</dbReference>
<proteinExistence type="predicted"/>
<feature type="coiled-coil region" evidence="1">
    <location>
        <begin position="228"/>
        <end position="255"/>
    </location>
</feature>
<dbReference type="OrthoDB" id="5932567at2"/>
<name>A0A0B4XPN0_9GAMM</name>
<dbReference type="Proteomes" id="UP000006764">
    <property type="component" value="Chromosome"/>
</dbReference>
<sequence length="354" mass="40008">MKRAPLLLCVTLIAGCFNSDIDLIKTGRLDLKPEYTVGEAFDNRKVCKNTSWDAFKDERQRAIVEYRCYFNGYDTVFTNKAAAIHAELEELDAKAAHKREALNEKLAQAEKELSDARELLSDPKTVAMKLKAEYDARHASYTDFLKNNRNRDTDDFISNGIEIPESLDDLGIPTLLTQAKRLRDGGDDYGYYGVYQRVKSSLNALMVDAQSRVAHLASLRETVEEDTEKSLQAKYKAAKDQIASIKGKLQALDAEHVEYQEYKTQKQAEAKEILASSGEAQAYEYYRWTILDDESFMIVGGGIMEKPPGQAEFSDKPYAYPADTVALVYQDNVTGFREYKQAIGAKAWTRMLGY</sequence>
<evidence type="ECO:0000256" key="1">
    <source>
        <dbReference type="SAM" id="Coils"/>
    </source>
</evidence>
<dbReference type="AlphaFoldDB" id="A0A0B4XPN0"/>
<organism evidence="2 3">
    <name type="scientific">Isoalcanivorax pacificus W11-5</name>
    <dbReference type="NCBI Taxonomy" id="391936"/>
    <lineage>
        <taxon>Bacteria</taxon>
        <taxon>Pseudomonadati</taxon>
        <taxon>Pseudomonadota</taxon>
        <taxon>Gammaproteobacteria</taxon>
        <taxon>Oceanospirillales</taxon>
        <taxon>Alcanivoracaceae</taxon>
        <taxon>Isoalcanivorax</taxon>
    </lineage>
</organism>
<gene>
    <name evidence="2" type="ORF">S7S_11440</name>
</gene>
<dbReference type="PROSITE" id="PS51257">
    <property type="entry name" value="PROKAR_LIPOPROTEIN"/>
    <property type="match status" value="1"/>
</dbReference>